<dbReference type="PANTHER" id="PTHR43775:SF37">
    <property type="entry name" value="SI:DKEY-61P9.11"/>
    <property type="match status" value="1"/>
</dbReference>
<reference evidence="4 5" key="1">
    <citation type="journal article" date="2016" name="Nat. Commun.">
        <title>Ectomycorrhizal ecology is imprinted in the genome of the dominant symbiotic fungus Cenococcum geophilum.</title>
        <authorList>
            <consortium name="DOE Joint Genome Institute"/>
            <person name="Peter M."/>
            <person name="Kohler A."/>
            <person name="Ohm R.A."/>
            <person name="Kuo A."/>
            <person name="Krutzmann J."/>
            <person name="Morin E."/>
            <person name="Arend M."/>
            <person name="Barry K.W."/>
            <person name="Binder M."/>
            <person name="Choi C."/>
            <person name="Clum A."/>
            <person name="Copeland A."/>
            <person name="Grisel N."/>
            <person name="Haridas S."/>
            <person name="Kipfer T."/>
            <person name="LaButti K."/>
            <person name="Lindquist E."/>
            <person name="Lipzen A."/>
            <person name="Maire R."/>
            <person name="Meier B."/>
            <person name="Mihaltcheva S."/>
            <person name="Molinier V."/>
            <person name="Murat C."/>
            <person name="Poggeler S."/>
            <person name="Quandt C.A."/>
            <person name="Sperisen C."/>
            <person name="Tritt A."/>
            <person name="Tisserant E."/>
            <person name="Crous P.W."/>
            <person name="Henrissat B."/>
            <person name="Nehls U."/>
            <person name="Egli S."/>
            <person name="Spatafora J.W."/>
            <person name="Grigoriev I.V."/>
            <person name="Martin F.M."/>
        </authorList>
    </citation>
    <scope>NUCLEOTIDE SEQUENCE [LARGE SCALE GENOMIC DNA]</scope>
    <source>
        <strain evidence="4 5">CBS 459.81</strain>
    </source>
</reference>
<proteinExistence type="predicted"/>
<dbReference type="Gene3D" id="3.40.47.10">
    <property type="match status" value="1"/>
</dbReference>
<dbReference type="InterPro" id="IPR014031">
    <property type="entry name" value="Ketoacyl_synth_C"/>
</dbReference>
<protein>
    <recommendedName>
        <fullName evidence="3">Beta-ketoacyl synthase C-terminal domain-containing protein</fullName>
    </recommendedName>
</protein>
<dbReference type="InterPro" id="IPR016039">
    <property type="entry name" value="Thiolase-like"/>
</dbReference>
<keyword evidence="2" id="KW-0597">Phosphoprotein</keyword>
<dbReference type="InterPro" id="IPR050091">
    <property type="entry name" value="PKS_NRPS_Biosynth_Enz"/>
</dbReference>
<evidence type="ECO:0000313" key="4">
    <source>
        <dbReference type="EMBL" id="OCK75722.1"/>
    </source>
</evidence>
<accession>A0A8E2JAZ7</accession>
<gene>
    <name evidence="4" type="ORF">K432DRAFT_307894</name>
</gene>
<organism evidence="4 5">
    <name type="scientific">Lepidopterella palustris CBS 459.81</name>
    <dbReference type="NCBI Taxonomy" id="1314670"/>
    <lineage>
        <taxon>Eukaryota</taxon>
        <taxon>Fungi</taxon>
        <taxon>Dikarya</taxon>
        <taxon>Ascomycota</taxon>
        <taxon>Pezizomycotina</taxon>
        <taxon>Dothideomycetes</taxon>
        <taxon>Pleosporomycetidae</taxon>
        <taxon>Mytilinidiales</taxon>
        <taxon>Argynnaceae</taxon>
        <taxon>Lepidopterella</taxon>
    </lineage>
</organism>
<dbReference type="Pfam" id="PF02801">
    <property type="entry name" value="Ketoacyl-synt_C"/>
    <property type="match status" value="1"/>
</dbReference>
<evidence type="ECO:0000259" key="3">
    <source>
        <dbReference type="Pfam" id="PF02801"/>
    </source>
</evidence>
<dbReference type="EMBL" id="KV745281">
    <property type="protein sequence ID" value="OCK75722.1"/>
    <property type="molecule type" value="Genomic_DNA"/>
</dbReference>
<feature type="domain" description="Beta-ketoacyl synthase C-terminal" evidence="3">
    <location>
        <begin position="1"/>
        <end position="55"/>
    </location>
</feature>
<dbReference type="PANTHER" id="PTHR43775">
    <property type="entry name" value="FATTY ACID SYNTHASE"/>
    <property type="match status" value="1"/>
</dbReference>
<dbReference type="SUPFAM" id="SSF53901">
    <property type="entry name" value="Thiolase-like"/>
    <property type="match status" value="1"/>
</dbReference>
<evidence type="ECO:0000256" key="1">
    <source>
        <dbReference type="ARBA" id="ARBA00022450"/>
    </source>
</evidence>
<dbReference type="GO" id="GO:0006633">
    <property type="term" value="P:fatty acid biosynthetic process"/>
    <property type="evidence" value="ECO:0007669"/>
    <property type="project" value="TreeGrafter"/>
</dbReference>
<name>A0A8E2JAZ7_9PEZI</name>
<sequence length="138" mass="15049">ALSHIFGISRENDPITVGSIRINIRLTGCAASIFDITETTLMLENSIILPRRNFETANERIPFQGKLNPEDGHSTLDAHQRASVNSFGYGGAITHAILVNMSSFLSDYTGHISSLMDSGKRNSNISSISLQVFTLPNI</sequence>
<evidence type="ECO:0000313" key="5">
    <source>
        <dbReference type="Proteomes" id="UP000250266"/>
    </source>
</evidence>
<dbReference type="Proteomes" id="UP000250266">
    <property type="component" value="Unassembled WGS sequence"/>
</dbReference>
<evidence type="ECO:0000256" key="2">
    <source>
        <dbReference type="ARBA" id="ARBA00022553"/>
    </source>
</evidence>
<dbReference type="GO" id="GO:0004312">
    <property type="term" value="F:fatty acid synthase activity"/>
    <property type="evidence" value="ECO:0007669"/>
    <property type="project" value="TreeGrafter"/>
</dbReference>
<dbReference type="AlphaFoldDB" id="A0A8E2JAZ7"/>
<keyword evidence="5" id="KW-1185">Reference proteome</keyword>
<keyword evidence="1" id="KW-0596">Phosphopantetheine</keyword>
<feature type="non-terminal residue" evidence="4">
    <location>
        <position position="138"/>
    </location>
</feature>
<dbReference type="OrthoDB" id="4510994at2759"/>